<protein>
    <recommendedName>
        <fullName evidence="5">G-protein coupled receptors family 1 profile domain-containing protein</fullName>
    </recommendedName>
</protein>
<reference evidence="3 4" key="1">
    <citation type="submission" date="2024-05" db="EMBL/GenBank/DDBJ databases">
        <title>Genetic variation in Jamaican populations of the coffee berry borer (Hypothenemus hampei).</title>
        <authorList>
            <person name="Errbii M."/>
            <person name="Myrie A."/>
        </authorList>
    </citation>
    <scope>NUCLEOTIDE SEQUENCE [LARGE SCALE GENOMIC DNA]</scope>
    <source>
        <strain evidence="3">JA-Hopewell-2020-01-JO</strain>
        <tissue evidence="3">Whole body</tissue>
    </source>
</reference>
<dbReference type="Proteomes" id="UP001566132">
    <property type="component" value="Unassembled WGS sequence"/>
</dbReference>
<evidence type="ECO:0000256" key="2">
    <source>
        <dbReference type="SAM" id="Phobius"/>
    </source>
</evidence>
<feature type="transmembrane region" description="Helical" evidence="2">
    <location>
        <begin position="176"/>
        <end position="201"/>
    </location>
</feature>
<gene>
    <name evidence="3" type="ORF">ABEB36_006631</name>
</gene>
<keyword evidence="2" id="KW-0472">Membrane</keyword>
<sequence>MLRYTTEQIASVIALPIIVILLSWTIVIFHKNRKNWGPYDIPIVSVLVLSVLRNITIFVYIALMIFTLDNFNTEYCSIITWLFNSIHTFQASSLTSIAVIGLFSAKLHRKSQNLRTFLTSTHIIYHLFCLTTLCACVGVAAILAQKDGTFGNVFAENYDTTPCTFLPFELDLKFNVFIIVLHVFLAFVSFTCFLVICYNFYKIKQEGFDYIKKSNSDLSELSNNFHGINTNVNDTRNFYDTYTINRNDSNNFKDTWNHTNRFNNSEILSNNSTTVSSTNSRRPCLVKHHQPDEEEEVEVRRTGLETIHPVLIVCYLFYHLPVIVLCVYPRLIQPWSVAGIAVWLGLVQDLLIPLGLGIVDSRFCGWVSDVYKCSAKRTEEKLPQVGLDGKFRPFGLTSQPQSLDINNQERAKSLQQVEHRFPITNGSLYTSIDGRLPVIHNYRRHKEYRTGTLKQQQDMHSSNVALHSSHLSRRDFDSIQNYSNCSNCVTDHCPSHSDLHHLSPQHVQRKLSFLQASRNNVFALNGERKNKNLAMYENCVFVGNRRLQNTQNSLQRNQIRMEICRQRNPVTQKRLSQSQESINHLYYSAEDPRINDNIYYHKSDMNISRPNFNLNVDMNNHMVNRNSKSFLRLNKMRLSRSEESLSNLQVESPIVITSNQVGYTQDSSDDEDDFFNNEAKDYDSLSSSNSITTEANCDFDFYHAKHTSNNNNNNNNNNNKDLNYYNPVKEVNGKPPRKHVSNTKITRSSSRRSLENFQSFVEEVSGNDLTKITKKNENNISRVTIVHRSNSFSTLEVKGKKPLKKCLSRSNSKTSESIKFDDYQTDMKKKKIKSMEYLPNATLVYKNDMKNNNWKGIVGNSVPDFKKVFISDYI</sequence>
<dbReference type="EMBL" id="JBDJPC010000005">
    <property type="protein sequence ID" value="KAL1501281.1"/>
    <property type="molecule type" value="Genomic_DNA"/>
</dbReference>
<feature type="transmembrane region" description="Helical" evidence="2">
    <location>
        <begin position="310"/>
        <end position="331"/>
    </location>
</feature>
<feature type="transmembrane region" description="Helical" evidence="2">
    <location>
        <begin position="41"/>
        <end position="66"/>
    </location>
</feature>
<evidence type="ECO:0000313" key="3">
    <source>
        <dbReference type="EMBL" id="KAL1501281.1"/>
    </source>
</evidence>
<organism evidence="3 4">
    <name type="scientific">Hypothenemus hampei</name>
    <name type="common">Coffee berry borer</name>
    <dbReference type="NCBI Taxonomy" id="57062"/>
    <lineage>
        <taxon>Eukaryota</taxon>
        <taxon>Metazoa</taxon>
        <taxon>Ecdysozoa</taxon>
        <taxon>Arthropoda</taxon>
        <taxon>Hexapoda</taxon>
        <taxon>Insecta</taxon>
        <taxon>Pterygota</taxon>
        <taxon>Neoptera</taxon>
        <taxon>Endopterygota</taxon>
        <taxon>Coleoptera</taxon>
        <taxon>Polyphaga</taxon>
        <taxon>Cucujiformia</taxon>
        <taxon>Curculionidae</taxon>
        <taxon>Scolytinae</taxon>
        <taxon>Hypothenemus</taxon>
    </lineage>
</organism>
<dbReference type="AlphaFoldDB" id="A0ABD1ERZ4"/>
<feature type="transmembrane region" description="Helical" evidence="2">
    <location>
        <begin position="12"/>
        <end position="29"/>
    </location>
</feature>
<keyword evidence="2" id="KW-1133">Transmembrane helix</keyword>
<evidence type="ECO:0000256" key="1">
    <source>
        <dbReference type="SAM" id="MobiDB-lite"/>
    </source>
</evidence>
<keyword evidence="2" id="KW-0812">Transmembrane</keyword>
<evidence type="ECO:0008006" key="5">
    <source>
        <dbReference type="Google" id="ProtNLM"/>
    </source>
</evidence>
<accession>A0ABD1ERZ4</accession>
<comment type="caution">
    <text evidence="3">The sequence shown here is derived from an EMBL/GenBank/DDBJ whole genome shotgun (WGS) entry which is preliminary data.</text>
</comment>
<feature type="region of interest" description="Disordered" evidence="1">
    <location>
        <begin position="730"/>
        <end position="751"/>
    </location>
</feature>
<feature type="transmembrane region" description="Helical" evidence="2">
    <location>
        <begin position="123"/>
        <end position="144"/>
    </location>
</feature>
<keyword evidence="4" id="KW-1185">Reference proteome</keyword>
<name>A0ABD1ERZ4_HYPHA</name>
<evidence type="ECO:0000313" key="4">
    <source>
        <dbReference type="Proteomes" id="UP001566132"/>
    </source>
</evidence>
<proteinExistence type="predicted"/>
<feature type="transmembrane region" description="Helical" evidence="2">
    <location>
        <begin position="78"/>
        <end position="103"/>
    </location>
</feature>